<dbReference type="Proteomes" id="UP001285441">
    <property type="component" value="Unassembled WGS sequence"/>
</dbReference>
<comment type="caution">
    <text evidence="2">The sequence shown here is derived from an EMBL/GenBank/DDBJ whole genome shotgun (WGS) entry which is preliminary data.</text>
</comment>
<feature type="compositionally biased region" description="Polar residues" evidence="1">
    <location>
        <begin position="315"/>
        <end position="327"/>
    </location>
</feature>
<reference evidence="2" key="2">
    <citation type="submission" date="2023-06" db="EMBL/GenBank/DDBJ databases">
        <authorList>
            <consortium name="Lawrence Berkeley National Laboratory"/>
            <person name="Haridas S."/>
            <person name="Hensen N."/>
            <person name="Bonometti L."/>
            <person name="Westerberg I."/>
            <person name="Brannstrom I.O."/>
            <person name="Guillou S."/>
            <person name="Cros-Aarteil S."/>
            <person name="Calhoun S."/>
            <person name="Kuo A."/>
            <person name="Mondo S."/>
            <person name="Pangilinan J."/>
            <person name="Riley R."/>
            <person name="LaButti K."/>
            <person name="Andreopoulos B."/>
            <person name="Lipzen A."/>
            <person name="Chen C."/>
            <person name="Yanf M."/>
            <person name="Daum C."/>
            <person name="Ng V."/>
            <person name="Clum A."/>
            <person name="Steindorff A."/>
            <person name="Ohm R."/>
            <person name="Martin F."/>
            <person name="Silar P."/>
            <person name="Natvig D."/>
            <person name="Lalanne C."/>
            <person name="Gautier V."/>
            <person name="Ament-velasquez S.L."/>
            <person name="Kruys A."/>
            <person name="Hutchinson M.I."/>
            <person name="Powell A.J."/>
            <person name="Barry K."/>
            <person name="Miller A.N."/>
            <person name="Grigoriev I.V."/>
            <person name="Debuchy R."/>
            <person name="Gladieux P."/>
            <person name="Thoren M.H."/>
            <person name="Johannesson H."/>
        </authorList>
    </citation>
    <scope>NUCLEOTIDE SEQUENCE</scope>
    <source>
        <strain evidence="2">CBS 232.78</strain>
    </source>
</reference>
<evidence type="ECO:0000313" key="2">
    <source>
        <dbReference type="EMBL" id="KAK3374651.1"/>
    </source>
</evidence>
<proteinExistence type="predicted"/>
<gene>
    <name evidence="2" type="ORF">B0H63DRAFT_255003</name>
</gene>
<protein>
    <submittedName>
        <fullName evidence="2">Uncharacterized protein</fullName>
    </submittedName>
</protein>
<evidence type="ECO:0000313" key="3">
    <source>
        <dbReference type="Proteomes" id="UP001285441"/>
    </source>
</evidence>
<dbReference type="PANTHER" id="PTHR35179:SF2">
    <property type="entry name" value="START DOMAIN-CONTAINING PROTEIN"/>
    <property type="match status" value="1"/>
</dbReference>
<keyword evidence="3" id="KW-1185">Reference proteome</keyword>
<reference evidence="2" key="1">
    <citation type="journal article" date="2023" name="Mol. Phylogenet. Evol.">
        <title>Genome-scale phylogeny and comparative genomics of the fungal order Sordariales.</title>
        <authorList>
            <person name="Hensen N."/>
            <person name="Bonometti L."/>
            <person name="Westerberg I."/>
            <person name="Brannstrom I.O."/>
            <person name="Guillou S."/>
            <person name="Cros-Aarteil S."/>
            <person name="Calhoun S."/>
            <person name="Haridas S."/>
            <person name="Kuo A."/>
            <person name="Mondo S."/>
            <person name="Pangilinan J."/>
            <person name="Riley R."/>
            <person name="LaButti K."/>
            <person name="Andreopoulos B."/>
            <person name="Lipzen A."/>
            <person name="Chen C."/>
            <person name="Yan M."/>
            <person name="Daum C."/>
            <person name="Ng V."/>
            <person name="Clum A."/>
            <person name="Steindorff A."/>
            <person name="Ohm R.A."/>
            <person name="Martin F."/>
            <person name="Silar P."/>
            <person name="Natvig D.O."/>
            <person name="Lalanne C."/>
            <person name="Gautier V."/>
            <person name="Ament-Velasquez S.L."/>
            <person name="Kruys A."/>
            <person name="Hutchinson M.I."/>
            <person name="Powell A.J."/>
            <person name="Barry K."/>
            <person name="Miller A.N."/>
            <person name="Grigoriev I.V."/>
            <person name="Debuchy R."/>
            <person name="Gladieux P."/>
            <person name="Hiltunen Thoren M."/>
            <person name="Johannesson H."/>
        </authorList>
    </citation>
    <scope>NUCLEOTIDE SEQUENCE</scope>
    <source>
        <strain evidence="2">CBS 232.78</strain>
    </source>
</reference>
<dbReference type="AlphaFoldDB" id="A0AAE0N8G2"/>
<name>A0AAE0N8G2_9PEZI</name>
<feature type="compositionally biased region" description="Low complexity" evidence="1">
    <location>
        <begin position="363"/>
        <end position="374"/>
    </location>
</feature>
<evidence type="ECO:0000256" key="1">
    <source>
        <dbReference type="SAM" id="MobiDB-lite"/>
    </source>
</evidence>
<sequence>MSLFDSKNIPSNWAPNVSATSARDYEHKWPVDKWPVSAPIPAPRKWRNQEQQRQKPCAHGPNCIYLQTGTCFYYHSEKHVRYREEAIRTGLSTEPDTIECLNLGSLVADQNVSIEDVCDLASFNKLADGEIVVPGSPPRFEPLSQAVEIALDSRNRELGQGYPTYKHTFEPLLRSVEATLLGFNILDAASIVSNASNLRKLFHILLNQRRISERYDLEWRGNTLFLSKWVGDPSLQLSLGHGAGFEKETCRYDPDDHELLRRSASHHRVVQYRFAGLDLIVQSEVDGFKCDHYHPSSSTMTIPGLPRSLGHKKTSSMPGNSYKNANDLSWRRPSGPPALPASRLSTFSSISEFPLVSPPRSPPQQQQQQQQMPAGSPPMSPLRRNQQLAVGSPPNSRPRAKSFSFAALALDDPGDTPSYRAVATAAETATTAGASAHAAVSTMPVSPTLTTHRCGRNIPSSCLVEVKTHKASNIPMFAPEAQLYFSRRRLLYVAQHLGGVFSATGSAVQEIDLKAWQNREDVQVVLGKLAALLRLLRTRARELAAAGMDRVSLVCESDGMGRQGNVQARLYHRVKGASLLPPDQYLY</sequence>
<accession>A0AAE0N8G2</accession>
<feature type="region of interest" description="Disordered" evidence="1">
    <location>
        <begin position="296"/>
        <end position="400"/>
    </location>
</feature>
<dbReference type="PANTHER" id="PTHR35179">
    <property type="entry name" value="PROTEIN CBG02620"/>
    <property type="match status" value="1"/>
</dbReference>
<organism evidence="2 3">
    <name type="scientific">Podospora didyma</name>
    <dbReference type="NCBI Taxonomy" id="330526"/>
    <lineage>
        <taxon>Eukaryota</taxon>
        <taxon>Fungi</taxon>
        <taxon>Dikarya</taxon>
        <taxon>Ascomycota</taxon>
        <taxon>Pezizomycotina</taxon>
        <taxon>Sordariomycetes</taxon>
        <taxon>Sordariomycetidae</taxon>
        <taxon>Sordariales</taxon>
        <taxon>Podosporaceae</taxon>
        <taxon>Podospora</taxon>
    </lineage>
</organism>
<dbReference type="EMBL" id="JAULSW010000007">
    <property type="protein sequence ID" value="KAK3374651.1"/>
    <property type="molecule type" value="Genomic_DNA"/>
</dbReference>